<accession>A0ABP7CQ36</accession>
<gene>
    <name evidence="7" type="ORF">GCM10022204_05360</name>
</gene>
<dbReference type="Proteomes" id="UP001500051">
    <property type="component" value="Unassembled WGS sequence"/>
</dbReference>
<feature type="region of interest" description="Disordered" evidence="5">
    <location>
        <begin position="1"/>
        <end position="47"/>
    </location>
</feature>
<comment type="caution">
    <text evidence="7">The sequence shown here is derived from an EMBL/GenBank/DDBJ whole genome shotgun (WGS) entry which is preliminary data.</text>
</comment>
<dbReference type="Pfam" id="PF01988">
    <property type="entry name" value="VIT1"/>
    <property type="match status" value="1"/>
</dbReference>
<keyword evidence="2 6" id="KW-0812">Transmembrane</keyword>
<evidence type="ECO:0000256" key="6">
    <source>
        <dbReference type="SAM" id="Phobius"/>
    </source>
</evidence>
<feature type="transmembrane region" description="Helical" evidence="6">
    <location>
        <begin position="88"/>
        <end position="109"/>
    </location>
</feature>
<feature type="compositionally biased region" description="Low complexity" evidence="5">
    <location>
        <begin position="27"/>
        <end position="42"/>
    </location>
</feature>
<dbReference type="PANTHER" id="PTHR31851">
    <property type="entry name" value="FE(2+)/MN(2+) TRANSPORTER PCL1"/>
    <property type="match status" value="1"/>
</dbReference>
<reference evidence="8" key="1">
    <citation type="journal article" date="2019" name="Int. J. Syst. Evol. Microbiol.">
        <title>The Global Catalogue of Microorganisms (GCM) 10K type strain sequencing project: providing services to taxonomists for standard genome sequencing and annotation.</title>
        <authorList>
            <consortium name="The Broad Institute Genomics Platform"/>
            <consortium name="The Broad Institute Genome Sequencing Center for Infectious Disease"/>
            <person name="Wu L."/>
            <person name="Ma J."/>
        </authorList>
    </citation>
    <scope>NUCLEOTIDE SEQUENCE [LARGE SCALE GENOMIC DNA]</scope>
    <source>
        <strain evidence="8">JCM 16548</strain>
    </source>
</reference>
<feature type="transmembrane region" description="Helical" evidence="6">
    <location>
        <begin position="188"/>
        <end position="208"/>
    </location>
</feature>
<feature type="transmembrane region" description="Helical" evidence="6">
    <location>
        <begin position="214"/>
        <end position="233"/>
    </location>
</feature>
<dbReference type="EMBL" id="BAAAYX010000002">
    <property type="protein sequence ID" value="GAA3692750.1"/>
    <property type="molecule type" value="Genomic_DNA"/>
</dbReference>
<feature type="transmembrane region" description="Helical" evidence="6">
    <location>
        <begin position="61"/>
        <end position="82"/>
    </location>
</feature>
<keyword evidence="4 6" id="KW-0472">Membrane</keyword>
<evidence type="ECO:0000256" key="2">
    <source>
        <dbReference type="ARBA" id="ARBA00022692"/>
    </source>
</evidence>
<dbReference type="CDD" id="cd02432">
    <property type="entry name" value="Nodulin-21_like_1"/>
    <property type="match status" value="1"/>
</dbReference>
<name>A0ABP7CQ36_9ACTN</name>
<organism evidence="7 8">
    <name type="scientific">Microlunatus aurantiacus</name>
    <dbReference type="NCBI Taxonomy" id="446786"/>
    <lineage>
        <taxon>Bacteria</taxon>
        <taxon>Bacillati</taxon>
        <taxon>Actinomycetota</taxon>
        <taxon>Actinomycetes</taxon>
        <taxon>Propionibacteriales</taxon>
        <taxon>Propionibacteriaceae</taxon>
        <taxon>Microlunatus</taxon>
    </lineage>
</organism>
<evidence type="ECO:0000313" key="8">
    <source>
        <dbReference type="Proteomes" id="UP001500051"/>
    </source>
</evidence>
<feature type="compositionally biased region" description="Pro residues" evidence="5">
    <location>
        <begin position="10"/>
        <end position="26"/>
    </location>
</feature>
<dbReference type="InterPro" id="IPR008217">
    <property type="entry name" value="Ccc1_fam"/>
</dbReference>
<sequence>MITMADDQTPIPPVPTEPVPTDPTPTDPGLLGAAPAGAVPHGAEPHGGGLSQRLNWLRAGVLGANDGIVSTAALVVGVAGATAERGPILTAGIAGLVAGAVSMALGEYVSVSSQRDSERALLDKERAELATSPEEELEELAALYVAKGASPQTARRLAEELTAKDAFAAHVDVELGIDPDALTSPWQAALSSAVAFTIGSILPLLAMVLSGPALRIPLTFATVLVALAITGAVSARLGSARVGPAVLRLVLGGSLAMTATYLIGRLLGASGL</sequence>
<comment type="subcellular location">
    <subcellularLocation>
        <location evidence="1">Endomembrane system</location>
        <topology evidence="1">Multi-pass membrane protein</topology>
    </subcellularLocation>
</comment>
<keyword evidence="8" id="KW-1185">Reference proteome</keyword>
<evidence type="ECO:0000256" key="4">
    <source>
        <dbReference type="ARBA" id="ARBA00023136"/>
    </source>
</evidence>
<evidence type="ECO:0000256" key="1">
    <source>
        <dbReference type="ARBA" id="ARBA00004127"/>
    </source>
</evidence>
<evidence type="ECO:0000256" key="5">
    <source>
        <dbReference type="SAM" id="MobiDB-lite"/>
    </source>
</evidence>
<keyword evidence="3 6" id="KW-1133">Transmembrane helix</keyword>
<feature type="transmembrane region" description="Helical" evidence="6">
    <location>
        <begin position="245"/>
        <end position="264"/>
    </location>
</feature>
<proteinExistence type="predicted"/>
<evidence type="ECO:0000313" key="7">
    <source>
        <dbReference type="EMBL" id="GAA3692750.1"/>
    </source>
</evidence>
<protein>
    <submittedName>
        <fullName evidence="7">VIT family protein</fullName>
    </submittedName>
</protein>
<evidence type="ECO:0000256" key="3">
    <source>
        <dbReference type="ARBA" id="ARBA00022989"/>
    </source>
</evidence>